<dbReference type="InterPro" id="IPR014001">
    <property type="entry name" value="Helicase_ATP-bd"/>
</dbReference>
<evidence type="ECO:0000256" key="8">
    <source>
        <dbReference type="ARBA" id="ARBA00022840"/>
    </source>
</evidence>
<dbReference type="GO" id="GO:0004386">
    <property type="term" value="F:helicase activity"/>
    <property type="evidence" value="ECO:0007669"/>
    <property type="project" value="UniProtKB-KW"/>
</dbReference>
<evidence type="ECO:0000256" key="5">
    <source>
        <dbReference type="ARBA" id="ARBA00022801"/>
    </source>
</evidence>
<protein>
    <submittedName>
        <fullName evidence="14">DNA repair protein RAD16</fullName>
    </submittedName>
</protein>
<accession>B6JVT3</accession>
<keyword evidence="5" id="KW-0378">Hydrolase</keyword>
<dbReference type="Pfam" id="PF00271">
    <property type="entry name" value="Helicase_C"/>
    <property type="match status" value="1"/>
</dbReference>
<dbReference type="InterPro" id="IPR001841">
    <property type="entry name" value="Znf_RING"/>
</dbReference>
<dbReference type="CDD" id="cd18793">
    <property type="entry name" value="SF2_C_SNF"/>
    <property type="match status" value="1"/>
</dbReference>
<dbReference type="SMART" id="SM00184">
    <property type="entry name" value="RING"/>
    <property type="match status" value="1"/>
</dbReference>
<dbReference type="SMART" id="SM00487">
    <property type="entry name" value="DEXDc"/>
    <property type="match status" value="1"/>
</dbReference>
<keyword evidence="6" id="KW-0347">Helicase</keyword>
<dbReference type="AlphaFoldDB" id="B6JVT3"/>
<dbReference type="InterPro" id="IPR001650">
    <property type="entry name" value="Helicase_C-like"/>
</dbReference>
<dbReference type="PROSITE" id="PS00518">
    <property type="entry name" value="ZF_RING_1"/>
    <property type="match status" value="1"/>
</dbReference>
<dbReference type="InterPro" id="IPR017907">
    <property type="entry name" value="Znf_RING_CS"/>
</dbReference>
<feature type="compositionally biased region" description="Basic residues" evidence="10">
    <location>
        <begin position="9"/>
        <end position="23"/>
    </location>
</feature>
<evidence type="ECO:0000313" key="15">
    <source>
        <dbReference type="Proteomes" id="UP000001744"/>
    </source>
</evidence>
<evidence type="ECO:0000259" key="11">
    <source>
        <dbReference type="PROSITE" id="PS50089"/>
    </source>
</evidence>
<dbReference type="eggNOG" id="KOG1002">
    <property type="taxonomic scope" value="Eukaryota"/>
</dbReference>
<dbReference type="GO" id="GO:0006289">
    <property type="term" value="P:nucleotide-excision repair"/>
    <property type="evidence" value="ECO:0000318"/>
    <property type="project" value="GO_Central"/>
</dbReference>
<dbReference type="PANTHER" id="PTHR45626:SF12">
    <property type="entry name" value="DNA REPAIR PROTEIN RAD16"/>
    <property type="match status" value="1"/>
</dbReference>
<dbReference type="SUPFAM" id="SSF52540">
    <property type="entry name" value="P-loop containing nucleoside triphosphate hydrolases"/>
    <property type="match status" value="2"/>
</dbReference>
<dbReference type="InterPro" id="IPR000330">
    <property type="entry name" value="SNF2_N"/>
</dbReference>
<keyword evidence="8" id="KW-0067">ATP-binding</keyword>
<sequence length="895" mass="101624">MRTLESKKASRPKSLKRNRRSLKKNPQTLEIPVLRNKIATESTSQDDSSLQVVDGSISDAERRKKDVAASFVTKNKVSDTNVVSRSQRGRVQKCEYHSTSSTDQHPIGSSSTVHEKSIFKERTDDTAQPIALAKQGKDGISNSDNEDAYSLQQELGKEEIHQTQDSEEKIKGRDDQNTAVYNDHGHNDAVSVSRTTAILPLQSTVSSDDDVPLASLIALKRQKRKNSARDSSIKKKPARTPQMKEFPYYERAIRRLEFQHPELATLWDRLDAETTVELECAEQPKSLKLQLMPFQLQGLNWLKRQESSSYRGGILADEMGMGKTIQTIALLLSEPRGKPTLIVAPVVALLQWKSEIELHSDHSLQVYTYHGASRTANAKELCECDVVLTSYNMVETVYRKEHKGFRSKSGVVKEKSVLHSINFYRIVLDEAHKIKSHSNTTTAIYELQSDRKLCLTGTPLQNRIGEIFSLLKFLKADPFVYCFCACCSCKTLTNPRTLMCNSCKHSCKQHSCFFNVALLKPINDFGNDWRGQAAFAKVHILLRRIMLRRTKLENADDIGLPPRVVRVRRDLFSKEEEDLYHSLFIESKRKFDTYVEEGVVLNNYINIFQLITRMRQMADHPDLVLANKNKTIDVKTQDNFVCRICDEVAQDAIRSKCKHIFCRLCVSEFVSTAAADNAQCPSCFLPLDIDLDAPALEEIGKEEASKYKTSILNRIDMNNWRSSTKIEALVEELYMLRRKDRTTKSIVFSQFAAMLDLVSWRLRKAGFNCVRLEGGMTPKARDATIKAFCSDVNITVFLVSLKAGGIALNLTEASQVFMLDPWWNASTQLQAMDRIHRIGQCRPIRITTLCIENSIESKIIQLQEKKEKLVKATLDCNTTAFNQMTAEDIRFLFTS</sequence>
<dbReference type="EMBL" id="KE651166">
    <property type="protein sequence ID" value="EEB05484.1"/>
    <property type="molecule type" value="Genomic_DNA"/>
</dbReference>
<dbReference type="SUPFAM" id="SSF57850">
    <property type="entry name" value="RING/U-box"/>
    <property type="match status" value="1"/>
</dbReference>
<evidence type="ECO:0000256" key="3">
    <source>
        <dbReference type="ARBA" id="ARBA00022741"/>
    </source>
</evidence>
<evidence type="ECO:0000256" key="7">
    <source>
        <dbReference type="ARBA" id="ARBA00022833"/>
    </source>
</evidence>
<dbReference type="PROSITE" id="PS50089">
    <property type="entry name" value="ZF_RING_2"/>
    <property type="match status" value="1"/>
</dbReference>
<dbReference type="OrthoDB" id="448448at2759"/>
<dbReference type="CDD" id="cd16567">
    <property type="entry name" value="RING-HC_RAD16-like"/>
    <property type="match status" value="1"/>
</dbReference>
<dbReference type="Proteomes" id="UP000001744">
    <property type="component" value="Unassembled WGS sequence"/>
</dbReference>
<dbReference type="GO" id="GO:0005524">
    <property type="term" value="F:ATP binding"/>
    <property type="evidence" value="ECO:0007669"/>
    <property type="project" value="UniProtKB-KW"/>
</dbReference>
<dbReference type="PROSITE" id="PS51192">
    <property type="entry name" value="HELICASE_ATP_BIND_1"/>
    <property type="match status" value="1"/>
</dbReference>
<proteinExistence type="inferred from homology"/>
<dbReference type="Pfam" id="PF00097">
    <property type="entry name" value="zf-C3HC4"/>
    <property type="match status" value="1"/>
</dbReference>
<dbReference type="HOGENOM" id="CLU_000315_2_1_1"/>
<dbReference type="CDD" id="cd18008">
    <property type="entry name" value="DEXDc_SHPRH-like"/>
    <property type="match status" value="1"/>
</dbReference>
<feature type="domain" description="Helicase C-terminal" evidence="13">
    <location>
        <begin position="729"/>
        <end position="878"/>
    </location>
</feature>
<comment type="similarity">
    <text evidence="1">Belongs to the SNF2/RAD54 helicase family.</text>
</comment>
<dbReference type="JaponicusDB" id="SJAG_00500"/>
<evidence type="ECO:0000313" key="14">
    <source>
        <dbReference type="EMBL" id="EEB05484.1"/>
    </source>
</evidence>
<dbReference type="GeneID" id="7047998"/>
<feature type="compositionally biased region" description="Polar residues" evidence="10">
    <location>
        <begin position="39"/>
        <end position="51"/>
    </location>
</feature>
<keyword evidence="3" id="KW-0547">Nucleotide-binding</keyword>
<keyword evidence="2" id="KW-0479">Metal-binding</keyword>
<dbReference type="InterPro" id="IPR050628">
    <property type="entry name" value="SNF2_RAD54_helicase_TF"/>
</dbReference>
<dbReference type="InterPro" id="IPR018957">
    <property type="entry name" value="Znf_C3HC4_RING-type"/>
</dbReference>
<keyword evidence="7" id="KW-0862">Zinc</keyword>
<dbReference type="Gene3D" id="3.40.50.10810">
    <property type="entry name" value="Tandem AAA-ATPase domain"/>
    <property type="match status" value="1"/>
</dbReference>
<feature type="domain" description="RING-type" evidence="11">
    <location>
        <begin position="642"/>
        <end position="683"/>
    </location>
</feature>
<dbReference type="SMART" id="SM00490">
    <property type="entry name" value="HELICc"/>
    <property type="match status" value="1"/>
</dbReference>
<dbReference type="InterPro" id="IPR027417">
    <property type="entry name" value="P-loop_NTPase"/>
</dbReference>
<evidence type="ECO:0000259" key="13">
    <source>
        <dbReference type="PROSITE" id="PS51194"/>
    </source>
</evidence>
<evidence type="ECO:0000256" key="2">
    <source>
        <dbReference type="ARBA" id="ARBA00022723"/>
    </source>
</evidence>
<evidence type="ECO:0000256" key="10">
    <source>
        <dbReference type="SAM" id="MobiDB-lite"/>
    </source>
</evidence>
<dbReference type="GO" id="GO:0008094">
    <property type="term" value="F:ATP-dependent activity, acting on DNA"/>
    <property type="evidence" value="ECO:0000318"/>
    <property type="project" value="GO_Central"/>
</dbReference>
<gene>
    <name evidence="14" type="ORF">SJAG_00500</name>
</gene>
<evidence type="ECO:0000256" key="4">
    <source>
        <dbReference type="ARBA" id="ARBA00022771"/>
    </source>
</evidence>
<organism evidence="14 15">
    <name type="scientific">Schizosaccharomyces japonicus (strain yFS275 / FY16936)</name>
    <name type="common">Fission yeast</name>
    <dbReference type="NCBI Taxonomy" id="402676"/>
    <lineage>
        <taxon>Eukaryota</taxon>
        <taxon>Fungi</taxon>
        <taxon>Dikarya</taxon>
        <taxon>Ascomycota</taxon>
        <taxon>Taphrinomycotina</taxon>
        <taxon>Schizosaccharomycetes</taxon>
        <taxon>Schizosaccharomycetales</taxon>
        <taxon>Schizosaccharomycetaceae</taxon>
        <taxon>Schizosaccharomyces</taxon>
    </lineage>
</organism>
<evidence type="ECO:0000256" key="1">
    <source>
        <dbReference type="ARBA" id="ARBA00007025"/>
    </source>
</evidence>
<dbReference type="RefSeq" id="XP_002171777.1">
    <property type="nucleotide sequence ID" value="XM_002171741.2"/>
</dbReference>
<dbReference type="InterPro" id="IPR013083">
    <property type="entry name" value="Znf_RING/FYVE/PHD"/>
</dbReference>
<dbReference type="GO" id="GO:0005634">
    <property type="term" value="C:nucleus"/>
    <property type="evidence" value="ECO:0000318"/>
    <property type="project" value="GO_Central"/>
</dbReference>
<dbReference type="GO" id="GO:0016887">
    <property type="term" value="F:ATP hydrolysis activity"/>
    <property type="evidence" value="ECO:0007669"/>
    <property type="project" value="UniProtKB-ARBA"/>
</dbReference>
<dbReference type="GO" id="GO:0008270">
    <property type="term" value="F:zinc ion binding"/>
    <property type="evidence" value="ECO:0007669"/>
    <property type="project" value="UniProtKB-KW"/>
</dbReference>
<name>B6JVT3_SCHJY</name>
<dbReference type="VEuPathDB" id="FungiDB:SJAG_00500"/>
<evidence type="ECO:0000256" key="6">
    <source>
        <dbReference type="ARBA" id="ARBA00022806"/>
    </source>
</evidence>
<feature type="compositionally biased region" description="Polar residues" evidence="10">
    <location>
        <begin position="97"/>
        <end position="112"/>
    </location>
</feature>
<keyword evidence="4 9" id="KW-0863">Zinc-finger</keyword>
<dbReference type="PANTHER" id="PTHR45626">
    <property type="entry name" value="TRANSCRIPTION TERMINATION FACTOR 2-RELATED"/>
    <property type="match status" value="1"/>
</dbReference>
<dbReference type="Gene3D" id="3.40.50.300">
    <property type="entry name" value="P-loop containing nucleotide triphosphate hydrolases"/>
    <property type="match status" value="1"/>
</dbReference>
<dbReference type="PROSITE" id="PS51194">
    <property type="entry name" value="HELICASE_CTER"/>
    <property type="match status" value="1"/>
</dbReference>
<feature type="domain" description="Helicase ATP-binding" evidence="12">
    <location>
        <begin position="304"/>
        <end position="477"/>
    </location>
</feature>
<feature type="region of interest" description="Disordered" evidence="10">
    <location>
        <begin position="85"/>
        <end position="114"/>
    </location>
</feature>
<reference evidence="14 15" key="1">
    <citation type="journal article" date="2011" name="Science">
        <title>Comparative functional genomics of the fission yeasts.</title>
        <authorList>
            <person name="Rhind N."/>
            <person name="Chen Z."/>
            <person name="Yassour M."/>
            <person name="Thompson D.A."/>
            <person name="Haas B.J."/>
            <person name="Habib N."/>
            <person name="Wapinski I."/>
            <person name="Roy S."/>
            <person name="Lin M.F."/>
            <person name="Heiman D.I."/>
            <person name="Young S.K."/>
            <person name="Furuya K."/>
            <person name="Guo Y."/>
            <person name="Pidoux A."/>
            <person name="Chen H.M."/>
            <person name="Robbertse B."/>
            <person name="Goldberg J.M."/>
            <person name="Aoki K."/>
            <person name="Bayne E.H."/>
            <person name="Berlin A.M."/>
            <person name="Desjardins C.A."/>
            <person name="Dobbs E."/>
            <person name="Dukaj L."/>
            <person name="Fan L."/>
            <person name="FitzGerald M.G."/>
            <person name="French C."/>
            <person name="Gujja S."/>
            <person name="Hansen K."/>
            <person name="Keifenheim D."/>
            <person name="Levin J.Z."/>
            <person name="Mosher R.A."/>
            <person name="Mueller C.A."/>
            <person name="Pfiffner J."/>
            <person name="Priest M."/>
            <person name="Russ C."/>
            <person name="Smialowska A."/>
            <person name="Swoboda P."/>
            <person name="Sykes S.M."/>
            <person name="Vaughn M."/>
            <person name="Vengrova S."/>
            <person name="Yoder R."/>
            <person name="Zeng Q."/>
            <person name="Allshire R."/>
            <person name="Baulcombe D."/>
            <person name="Birren B.W."/>
            <person name="Brown W."/>
            <person name="Ekwall K."/>
            <person name="Kellis M."/>
            <person name="Leatherwood J."/>
            <person name="Levin H."/>
            <person name="Margalit H."/>
            <person name="Martienssen R."/>
            <person name="Nieduszynski C.A."/>
            <person name="Spatafora J.W."/>
            <person name="Friedman N."/>
            <person name="Dalgaard J.Z."/>
            <person name="Baumann P."/>
            <person name="Niki H."/>
            <person name="Regev A."/>
            <person name="Nusbaum C."/>
        </authorList>
    </citation>
    <scope>NUCLEOTIDE SEQUENCE [LARGE SCALE GENOMIC DNA]</scope>
    <source>
        <strain evidence="15">yFS275 / FY16936</strain>
    </source>
</reference>
<dbReference type="InterPro" id="IPR049730">
    <property type="entry name" value="SNF2/RAD54-like_C"/>
</dbReference>
<dbReference type="InterPro" id="IPR038718">
    <property type="entry name" value="SNF2-like_sf"/>
</dbReference>
<dbReference type="OMA" id="DHIMLRR"/>
<dbReference type="STRING" id="402676.B6JVT3"/>
<evidence type="ECO:0000256" key="9">
    <source>
        <dbReference type="PROSITE-ProRule" id="PRU00175"/>
    </source>
</evidence>
<evidence type="ECO:0000259" key="12">
    <source>
        <dbReference type="PROSITE" id="PS51192"/>
    </source>
</evidence>
<dbReference type="Gene3D" id="3.30.40.10">
    <property type="entry name" value="Zinc/RING finger domain, C3HC4 (zinc finger)"/>
    <property type="match status" value="1"/>
</dbReference>
<keyword evidence="15" id="KW-1185">Reference proteome</keyword>
<feature type="region of interest" description="Disordered" evidence="10">
    <location>
        <begin position="1"/>
        <end position="52"/>
    </location>
</feature>
<dbReference type="Pfam" id="PF00176">
    <property type="entry name" value="SNF2-rel_dom"/>
    <property type="match status" value="1"/>
</dbReference>